<dbReference type="InterPro" id="IPR027417">
    <property type="entry name" value="P-loop_NTPase"/>
</dbReference>
<dbReference type="SUPFAM" id="SSF52540">
    <property type="entry name" value="P-loop containing nucleoside triphosphate hydrolases"/>
    <property type="match status" value="1"/>
</dbReference>
<evidence type="ECO:0000256" key="2">
    <source>
        <dbReference type="ARBA" id="ARBA00022741"/>
    </source>
</evidence>
<comment type="caution">
    <text evidence="5">The sequence shown here is derived from an EMBL/GenBank/DDBJ whole genome shotgun (WGS) entry which is preliminary data.</text>
</comment>
<proteinExistence type="predicted"/>
<dbReference type="InterPro" id="IPR003439">
    <property type="entry name" value="ABC_transporter-like_ATP-bd"/>
</dbReference>
<dbReference type="Pfam" id="PF00005">
    <property type="entry name" value="ABC_tran"/>
    <property type="match status" value="1"/>
</dbReference>
<dbReference type="PROSITE" id="PS50893">
    <property type="entry name" value="ABC_TRANSPORTER_2"/>
    <property type="match status" value="1"/>
</dbReference>
<reference evidence="5" key="1">
    <citation type="submission" date="2020-10" db="EMBL/GenBank/DDBJ databases">
        <authorList>
            <person name="Gilroy R."/>
        </authorList>
    </citation>
    <scope>NUCLEOTIDE SEQUENCE</scope>
    <source>
        <strain evidence="5">G3-3990</strain>
    </source>
</reference>
<dbReference type="PANTHER" id="PTHR42939:SF1">
    <property type="entry name" value="ABC TRANSPORTER ATP-BINDING PROTEIN ALBC-RELATED"/>
    <property type="match status" value="1"/>
</dbReference>
<organism evidence="5 6">
    <name type="scientific">Candidatus Gallipaludibacter merdavium</name>
    <dbReference type="NCBI Taxonomy" id="2840839"/>
    <lineage>
        <taxon>Bacteria</taxon>
        <taxon>Pseudomonadati</taxon>
        <taxon>Bacteroidota</taxon>
        <taxon>Bacteroidia</taxon>
        <taxon>Bacteroidales</taxon>
        <taxon>Candidatus Gallipaludibacter</taxon>
    </lineage>
</organism>
<dbReference type="GO" id="GO:0005524">
    <property type="term" value="F:ATP binding"/>
    <property type="evidence" value="ECO:0007669"/>
    <property type="project" value="UniProtKB-KW"/>
</dbReference>
<reference evidence="5" key="2">
    <citation type="journal article" date="2021" name="PeerJ">
        <title>Extensive microbial diversity within the chicken gut microbiome revealed by metagenomics and culture.</title>
        <authorList>
            <person name="Gilroy R."/>
            <person name="Ravi A."/>
            <person name="Getino M."/>
            <person name="Pursley I."/>
            <person name="Horton D.L."/>
            <person name="Alikhan N.F."/>
            <person name="Baker D."/>
            <person name="Gharbi K."/>
            <person name="Hall N."/>
            <person name="Watson M."/>
            <person name="Adriaenssens E.M."/>
            <person name="Foster-Nyarko E."/>
            <person name="Jarju S."/>
            <person name="Secka A."/>
            <person name="Antonio M."/>
            <person name="Oren A."/>
            <person name="Chaudhuri R.R."/>
            <person name="La Ragione R."/>
            <person name="Hildebrand F."/>
            <person name="Pallen M.J."/>
        </authorList>
    </citation>
    <scope>NUCLEOTIDE SEQUENCE</scope>
    <source>
        <strain evidence="5">G3-3990</strain>
    </source>
</reference>
<dbReference type="InterPro" id="IPR051782">
    <property type="entry name" value="ABC_Transporter_VariousFunc"/>
</dbReference>
<protein>
    <submittedName>
        <fullName evidence="5">ABC transporter ATP-binding protein</fullName>
    </submittedName>
</protein>
<feature type="domain" description="ABC transporter" evidence="4">
    <location>
        <begin position="6"/>
        <end position="231"/>
    </location>
</feature>
<dbReference type="EMBL" id="JADIMG010000055">
    <property type="protein sequence ID" value="MBO8459763.1"/>
    <property type="molecule type" value="Genomic_DNA"/>
</dbReference>
<keyword evidence="2" id="KW-0547">Nucleotide-binding</keyword>
<dbReference type="GO" id="GO:0016887">
    <property type="term" value="F:ATP hydrolysis activity"/>
    <property type="evidence" value="ECO:0007669"/>
    <property type="project" value="InterPro"/>
</dbReference>
<evidence type="ECO:0000313" key="5">
    <source>
        <dbReference type="EMBL" id="MBO8459763.1"/>
    </source>
</evidence>
<evidence type="ECO:0000256" key="3">
    <source>
        <dbReference type="ARBA" id="ARBA00022840"/>
    </source>
</evidence>
<dbReference type="PANTHER" id="PTHR42939">
    <property type="entry name" value="ABC TRANSPORTER ATP-BINDING PROTEIN ALBC-RELATED"/>
    <property type="match status" value="1"/>
</dbReference>
<dbReference type="InterPro" id="IPR003593">
    <property type="entry name" value="AAA+_ATPase"/>
</dbReference>
<keyword evidence="1" id="KW-0813">Transport</keyword>
<name>A0A9D9HTS7_9BACT</name>
<dbReference type="SMART" id="SM00382">
    <property type="entry name" value="AAA"/>
    <property type="match status" value="1"/>
</dbReference>
<dbReference type="Proteomes" id="UP000823641">
    <property type="component" value="Unassembled WGS sequence"/>
</dbReference>
<evidence type="ECO:0000313" key="6">
    <source>
        <dbReference type="Proteomes" id="UP000823641"/>
    </source>
</evidence>
<sequence>MSESIMSIKNLAFGYNKKKLLFEDFSLELPKGNVVGLLGKNGAGKSTLLYLMSGLLRPLKGSVVMNGCEVSQRKLTTLSDMFIVPEEFSLPRLTLMQFVRIYSVFYPRFSEQLLESCLKEFGLSKDVQLDKLSMGQKKQVYVCFALATNTSLLLLDEPTNGLDIPSKSQFRKVLASGMTDEKTVVISTHQVKDVDRLLDHVLMIERADILLDVSVSDITDKLYFGEQAVSVPTEHVLYVQPSAQGNSIIRLNTDAEESQLQLELLFNAVLADKEKIRKVFHP</sequence>
<evidence type="ECO:0000256" key="1">
    <source>
        <dbReference type="ARBA" id="ARBA00022448"/>
    </source>
</evidence>
<dbReference type="CDD" id="cd03230">
    <property type="entry name" value="ABC_DR_subfamily_A"/>
    <property type="match status" value="1"/>
</dbReference>
<keyword evidence="3 5" id="KW-0067">ATP-binding</keyword>
<dbReference type="AlphaFoldDB" id="A0A9D9HTS7"/>
<evidence type="ECO:0000259" key="4">
    <source>
        <dbReference type="PROSITE" id="PS50893"/>
    </source>
</evidence>
<dbReference type="Gene3D" id="3.40.50.300">
    <property type="entry name" value="P-loop containing nucleotide triphosphate hydrolases"/>
    <property type="match status" value="1"/>
</dbReference>
<gene>
    <name evidence="5" type="ORF">IAA73_05445</name>
</gene>
<accession>A0A9D9HTS7</accession>